<proteinExistence type="predicted"/>
<feature type="chain" id="PRO_5037356326" evidence="1">
    <location>
        <begin position="29"/>
        <end position="319"/>
    </location>
</feature>
<dbReference type="InterPro" id="IPR019861">
    <property type="entry name" value="PorP/SprF_Bacteroidetes"/>
</dbReference>
<dbReference type="EMBL" id="BMFQ01000001">
    <property type="protein sequence ID" value="GGG39698.1"/>
    <property type="molecule type" value="Genomic_DNA"/>
</dbReference>
<dbReference type="AlphaFoldDB" id="A0A917GDH1"/>
<protein>
    <submittedName>
        <fullName evidence="2">Membrane protein</fullName>
    </submittedName>
</protein>
<evidence type="ECO:0000313" key="3">
    <source>
        <dbReference type="Proteomes" id="UP000625976"/>
    </source>
</evidence>
<gene>
    <name evidence="2" type="primary">porP</name>
    <name evidence="2" type="ORF">GCM10010976_09200</name>
</gene>
<evidence type="ECO:0000313" key="2">
    <source>
        <dbReference type="EMBL" id="GGG39698.1"/>
    </source>
</evidence>
<feature type="signal peptide" evidence="1">
    <location>
        <begin position="1"/>
        <end position="28"/>
    </location>
</feature>
<accession>A0A917GDH1</accession>
<evidence type="ECO:0000256" key="1">
    <source>
        <dbReference type="SAM" id="SignalP"/>
    </source>
</evidence>
<keyword evidence="3" id="KW-1185">Reference proteome</keyword>
<comment type="caution">
    <text evidence="2">The sequence shown here is derived from an EMBL/GenBank/DDBJ whole genome shotgun (WGS) entry which is preliminary data.</text>
</comment>
<dbReference type="Pfam" id="PF11751">
    <property type="entry name" value="PorP_SprF"/>
    <property type="match status" value="1"/>
</dbReference>
<dbReference type="Proteomes" id="UP000625976">
    <property type="component" value="Unassembled WGS sequence"/>
</dbReference>
<reference evidence="2" key="2">
    <citation type="submission" date="2020-09" db="EMBL/GenBank/DDBJ databases">
        <authorList>
            <person name="Sun Q."/>
            <person name="Zhou Y."/>
        </authorList>
    </citation>
    <scope>NUCLEOTIDE SEQUENCE</scope>
    <source>
        <strain evidence="2">CGMCC 1.12751</strain>
    </source>
</reference>
<name>A0A917GDH1_9FLAO</name>
<reference evidence="2" key="1">
    <citation type="journal article" date="2014" name="Int. J. Syst. Evol. Microbiol.">
        <title>Complete genome sequence of Corynebacterium casei LMG S-19264T (=DSM 44701T), isolated from a smear-ripened cheese.</title>
        <authorList>
            <consortium name="US DOE Joint Genome Institute (JGI-PGF)"/>
            <person name="Walter F."/>
            <person name="Albersmeier A."/>
            <person name="Kalinowski J."/>
            <person name="Ruckert C."/>
        </authorList>
    </citation>
    <scope>NUCLEOTIDE SEQUENCE</scope>
    <source>
        <strain evidence="2">CGMCC 1.12751</strain>
    </source>
</reference>
<sequence length="319" mass="35334">MKKQYKIQMKKIYFTIALALMILGSVHAQQDPQYTQYMYTMNVINPAYAGSKEDLSIGLLYRSQWVGINDAPKTATFSASSPVGKNVGVGLSLVSDKIGPVEETNAYVDVSYTLNLGGEHKLAFGVKTGATFQKIGLYSDIGNGYVPDAGDEAFSENTSNTFLNIGAGVFYYTDKYYVSLSIPNMLDNTYLDLSDNGQEYKYGSDVMHYFLSAGYVFNLSSNTKFKPSFLLKSAFEAPTSLDVSANFLFFEKFEIGATYRLDDSIGAMANFAITPEIRIGYAYDFTTSELNISTSGSHEIMLLFDLNFPKKVSVSPRFF</sequence>
<keyword evidence="1" id="KW-0732">Signal</keyword>
<organism evidence="2 3">
    <name type="scientific">Bizionia arctica</name>
    <dbReference type="NCBI Taxonomy" id="1495645"/>
    <lineage>
        <taxon>Bacteria</taxon>
        <taxon>Pseudomonadati</taxon>
        <taxon>Bacteroidota</taxon>
        <taxon>Flavobacteriia</taxon>
        <taxon>Flavobacteriales</taxon>
        <taxon>Flavobacteriaceae</taxon>
        <taxon>Bizionia</taxon>
    </lineage>
</organism>
<dbReference type="NCBIfam" id="TIGR03519">
    <property type="entry name" value="T9SS_PorP_fam"/>
    <property type="match status" value="1"/>
</dbReference>